<dbReference type="GeneID" id="136823450"/>
<keyword evidence="1" id="KW-0175">Coiled coil</keyword>
<proteinExistence type="predicted"/>
<name>A0A7M6DQ73_9CNID</name>
<feature type="region of interest" description="Disordered" evidence="2">
    <location>
        <begin position="158"/>
        <end position="187"/>
    </location>
</feature>
<feature type="coiled-coil region" evidence="1">
    <location>
        <begin position="117"/>
        <end position="144"/>
    </location>
</feature>
<evidence type="ECO:0000313" key="5">
    <source>
        <dbReference type="Proteomes" id="UP000594262"/>
    </source>
</evidence>
<feature type="region of interest" description="Disordered" evidence="2">
    <location>
        <begin position="206"/>
        <end position="261"/>
    </location>
</feature>
<organism evidence="4 5">
    <name type="scientific">Clytia hemisphaerica</name>
    <dbReference type="NCBI Taxonomy" id="252671"/>
    <lineage>
        <taxon>Eukaryota</taxon>
        <taxon>Metazoa</taxon>
        <taxon>Cnidaria</taxon>
        <taxon>Hydrozoa</taxon>
        <taxon>Hydroidolina</taxon>
        <taxon>Leptothecata</taxon>
        <taxon>Obeliida</taxon>
        <taxon>Clytiidae</taxon>
        <taxon>Clytia</taxon>
    </lineage>
</organism>
<dbReference type="Proteomes" id="UP000594262">
    <property type="component" value="Unplaced"/>
</dbReference>
<evidence type="ECO:0000256" key="3">
    <source>
        <dbReference type="SAM" id="SignalP"/>
    </source>
</evidence>
<keyword evidence="5" id="KW-1185">Reference proteome</keyword>
<dbReference type="RefSeq" id="XP_066935741.1">
    <property type="nucleotide sequence ID" value="XM_067079640.1"/>
</dbReference>
<sequence length="1114" mass="125118">MKNQLCLVLIFLLGAFHLTECNRLIRDTLKSEDDEILAESFHQQKAPSTNKKRQYIEQSQQKPIVETVPDSPTPRNYKADAESIVGDVGRYGLWEYTSDNTGMGDQIKELMSKADKIDETGGAAHNLENEAHKMNDEINKYAEASQYPQQSNIDPLEQPAEMDRASPASSAKESEGGSVAGQNGHEDVSVVNIPSALTIEDEHGHHLDTVNPQPIKADESSKQTLPGNKEKTVELTIEKPLATNVTSGDKREQSAPNDEKGSFTLRLLKAMEKSTDFRKKAEAFLPKPSDNALQLYQKDKELSTLLKEFDNAQTSKNITETTAESKLHIPQYKKSDGKLLSNIKLLIHDDYSSHQEEQDVLKDLLKTMNGAEKVEGKIEHDFTDASAGGGGQTLSDGYLNHFKEFLEKHRQEGFEHEDNHAHQAADVPHGEDGHALVKFLAKEALSFNKFRESNTKNPKQDLERLEAMIAKQESVEEPLDAKNEKLLQEQLKQINEDKSHSEKALANLKAHNGDSKMKVATIDDHHTGIIPKAEVQVFDNSILKYIQTSKHFQDFLKEKGVLAGTPTAAQKPTEGSTRELDDQLFERPLAEQFEEIELQKEILNLKERQLRNRDRNKTLKKKERESVAKAMAQAKANHKLYLTNPEREKISDNKADEETEKDFEKLEHFAKQYKKLQEVKEREKQREKEEVKLKAKKVEQITPNVKDEVSKVDEETAGSGEQASGSGVEENNDVVRLETGESPRQEEVESLATNKERDSLVTSKNEEFAKLSGDGEIKLSNTSAPVEKTSDDHGFSKSITAKPEIADESSRFHGIKFKNVSLVTADHEQRLMLPINNPKPEADTTLTPHADFHPSKSLLRVIRPVSNATRRHFTPSRSHASDVTAARLRMNAEIISPDDVGKSDIANVKLHTVPVHKPNANFPILEPPSPPTSKRGQGIENALIHANTIVHPIQSPISNPSNLLKHKDIPVPKIEKKNIRMFIHSISPKHSHFIRPHSVSTHDERAVKKGFGKLPQKPKEYLLRELQKDINLLDKKSTTVQNSKQKNSFDSAKTLSVPVTIKKDQTKSQSIMVPSSIKKNNMVIKPSSKLTRNTKRSNVQIEEVFNLLKSEDQP</sequence>
<protein>
    <submittedName>
        <fullName evidence="4">Uncharacterized protein</fullName>
    </submittedName>
</protein>
<feature type="compositionally biased region" description="Basic and acidic residues" evidence="2">
    <location>
        <begin position="705"/>
        <end position="714"/>
    </location>
</feature>
<reference evidence="4" key="1">
    <citation type="submission" date="2021-01" db="UniProtKB">
        <authorList>
            <consortium name="EnsemblMetazoa"/>
        </authorList>
    </citation>
    <scope>IDENTIFICATION</scope>
</reference>
<keyword evidence="3" id="KW-0732">Signal</keyword>
<feature type="coiled-coil region" evidence="1">
    <location>
        <begin position="666"/>
        <end position="701"/>
    </location>
</feature>
<feature type="signal peptide" evidence="3">
    <location>
        <begin position="1"/>
        <end position="21"/>
    </location>
</feature>
<accession>A0A7M6DQ73</accession>
<feature type="region of interest" description="Disordered" evidence="2">
    <location>
        <begin position="40"/>
        <end position="77"/>
    </location>
</feature>
<dbReference type="EnsemblMetazoa" id="CLYHEMT021579.1">
    <property type="protein sequence ID" value="CLYHEMP021579.1"/>
    <property type="gene ID" value="CLYHEMG021579"/>
</dbReference>
<evidence type="ECO:0000256" key="2">
    <source>
        <dbReference type="SAM" id="MobiDB-lite"/>
    </source>
</evidence>
<evidence type="ECO:0000256" key="1">
    <source>
        <dbReference type="SAM" id="Coils"/>
    </source>
</evidence>
<feature type="chain" id="PRO_5029551224" evidence="3">
    <location>
        <begin position="22"/>
        <end position="1114"/>
    </location>
</feature>
<dbReference type="OrthoDB" id="10678372at2759"/>
<feature type="compositionally biased region" description="Basic and acidic residues" evidence="2">
    <location>
        <begin position="248"/>
        <end position="261"/>
    </location>
</feature>
<feature type="region of interest" description="Disordered" evidence="2">
    <location>
        <begin position="705"/>
        <end position="733"/>
    </location>
</feature>
<feature type="compositionally biased region" description="Basic and acidic residues" evidence="2">
    <location>
        <begin position="228"/>
        <end position="237"/>
    </location>
</feature>
<dbReference type="AlphaFoldDB" id="A0A7M6DQ73"/>
<evidence type="ECO:0000313" key="4">
    <source>
        <dbReference type="EnsemblMetazoa" id="CLYHEMP021579.1"/>
    </source>
</evidence>